<keyword evidence="2" id="KW-1185">Reference proteome</keyword>
<organism evidence="1 2">
    <name type="scientific">Coniosporium tulheliwenetii</name>
    <dbReference type="NCBI Taxonomy" id="3383036"/>
    <lineage>
        <taxon>Eukaryota</taxon>
        <taxon>Fungi</taxon>
        <taxon>Dikarya</taxon>
        <taxon>Ascomycota</taxon>
        <taxon>Pezizomycotina</taxon>
        <taxon>Dothideomycetes</taxon>
        <taxon>Dothideomycetes incertae sedis</taxon>
        <taxon>Coniosporium</taxon>
    </lineage>
</organism>
<evidence type="ECO:0000313" key="1">
    <source>
        <dbReference type="EMBL" id="KAJ9642280.1"/>
    </source>
</evidence>
<gene>
    <name evidence="1" type="ORF">H2199_004660</name>
</gene>
<evidence type="ECO:0000313" key="2">
    <source>
        <dbReference type="Proteomes" id="UP001172680"/>
    </source>
</evidence>
<dbReference type="Proteomes" id="UP001172680">
    <property type="component" value="Unassembled WGS sequence"/>
</dbReference>
<sequence length="472" mass="52159">MIYPTLHLVDLPLAANFNSNGGPTASTARRHILHAARPLAEPLLPLLPEAFITTKVLEFQRAHPDLINSRAVVRAKILNRNVAIVSSHAQIQQVLRGGGNNEEPAYTASEAYDGLMAPFFPSPNLLLADGMGHVQMREGWEQRMRAAERADGGAVDLYDWMKTLGWKILLGTLLGLKAEDPEFAEIEQLQEELLRGQFSLMPVSINTGVWKSPRKKGITAKEKLQKIMAARLEKQAGACPFGHANTVQLEDVANHVLLFTSSLAVKALASLLTAFLLNLFLFPWHDNPSFASSLECTDEEDQARTLRSVLLETERLSPPIVGVMRRSMRENIISSPQGEPDVQIPGGWDVWLYFVGGGRDPVTFGETWDRFVPDRYLDGNAADSMTFGAGPKTCLGRDLIRDLALKVATTLVDLGTRMDGEIERPGVRGWLGWVRNDSIDVQDWAKDMKQLPTQHPAEPVFVRIRSTMGAGS</sequence>
<name>A0ACC2Z405_9PEZI</name>
<reference evidence="1" key="1">
    <citation type="submission" date="2022-10" db="EMBL/GenBank/DDBJ databases">
        <title>Culturing micro-colonial fungi from biological soil crusts in the Mojave desert and describing Neophaeococcomyces mojavensis, and introducing the new genera and species Taxawa tesnikishii.</title>
        <authorList>
            <person name="Kurbessoian T."/>
            <person name="Stajich J.E."/>
        </authorList>
    </citation>
    <scope>NUCLEOTIDE SEQUENCE</scope>
    <source>
        <strain evidence="1">JES_115</strain>
    </source>
</reference>
<protein>
    <submittedName>
        <fullName evidence="1">Uncharacterized protein</fullName>
    </submittedName>
</protein>
<accession>A0ACC2Z405</accession>
<proteinExistence type="predicted"/>
<dbReference type="EMBL" id="JAPDRP010000013">
    <property type="protein sequence ID" value="KAJ9642280.1"/>
    <property type="molecule type" value="Genomic_DNA"/>
</dbReference>
<comment type="caution">
    <text evidence="1">The sequence shown here is derived from an EMBL/GenBank/DDBJ whole genome shotgun (WGS) entry which is preliminary data.</text>
</comment>